<reference evidence="2 3" key="1">
    <citation type="submission" date="2016-03" db="EMBL/GenBank/DDBJ databases">
        <title>Draft Genome Sequence of the Strain BR 10245 (Bradyrhizobium sp.) isolated from nodules of Centrolobium paraense.</title>
        <authorList>
            <person name="Simoes-Araujo J.L.Sr."/>
            <person name="Barauna A.C."/>
            <person name="Silva K."/>
            <person name="Zilli J.E."/>
        </authorList>
    </citation>
    <scope>NUCLEOTIDE SEQUENCE [LARGE SCALE GENOMIC DNA]</scope>
    <source>
        <strain evidence="2 3">BR 10245</strain>
    </source>
</reference>
<proteinExistence type="predicted"/>
<keyword evidence="1" id="KW-1133">Transmembrane helix</keyword>
<evidence type="ECO:0000256" key="1">
    <source>
        <dbReference type="SAM" id="Phobius"/>
    </source>
</evidence>
<keyword evidence="1" id="KW-0812">Transmembrane</keyword>
<keyword evidence="3" id="KW-1185">Reference proteome</keyword>
<gene>
    <name evidence="2" type="ORF">AYJ54_13635</name>
</gene>
<dbReference type="AlphaFoldDB" id="A0A176YNE0"/>
<keyword evidence="1" id="KW-0472">Membrane</keyword>
<organism evidence="2 3">
    <name type="scientific">Bradyrhizobium centrolobii</name>
    <dbReference type="NCBI Taxonomy" id="1505087"/>
    <lineage>
        <taxon>Bacteria</taxon>
        <taxon>Pseudomonadati</taxon>
        <taxon>Pseudomonadota</taxon>
        <taxon>Alphaproteobacteria</taxon>
        <taxon>Hyphomicrobiales</taxon>
        <taxon>Nitrobacteraceae</taxon>
        <taxon>Bradyrhizobium</taxon>
    </lineage>
</organism>
<protein>
    <submittedName>
        <fullName evidence="2">Uncharacterized protein</fullName>
    </submittedName>
</protein>
<accession>A0A176YNE0</accession>
<sequence length="83" mass="9357">MGAMRMTGRARRMRDAKEFRRLEQIYLVQAEHSTGDLERDSLLNIARGFGHAAGKIERRSLISKAVMIVALAVLVLFAVLYIP</sequence>
<comment type="caution">
    <text evidence="2">The sequence shown here is derived from an EMBL/GenBank/DDBJ whole genome shotgun (WGS) entry which is preliminary data.</text>
</comment>
<evidence type="ECO:0000313" key="2">
    <source>
        <dbReference type="EMBL" id="OAF08692.1"/>
    </source>
</evidence>
<name>A0A176YNE0_9BRAD</name>
<dbReference type="Proteomes" id="UP000076959">
    <property type="component" value="Unassembled WGS sequence"/>
</dbReference>
<dbReference type="EMBL" id="LUUB01000059">
    <property type="protein sequence ID" value="OAF08692.1"/>
    <property type="molecule type" value="Genomic_DNA"/>
</dbReference>
<feature type="transmembrane region" description="Helical" evidence="1">
    <location>
        <begin position="65"/>
        <end position="82"/>
    </location>
</feature>
<evidence type="ECO:0000313" key="3">
    <source>
        <dbReference type="Proteomes" id="UP000076959"/>
    </source>
</evidence>